<accession>A0AC34RPV9</accession>
<proteinExistence type="predicted"/>
<name>A0AC34RPV9_9BILA</name>
<sequence length="80" mass="9409">MLLIIFFSALFNSNHDHRRPTWNHGECAWNCDLHPCYCLPLYHCQPEEVNNTSGNTLIAFNNKISWFFFSGIWKEIVVCC</sequence>
<organism evidence="1 2">
    <name type="scientific">Panagrolaimus sp. JU765</name>
    <dbReference type="NCBI Taxonomy" id="591449"/>
    <lineage>
        <taxon>Eukaryota</taxon>
        <taxon>Metazoa</taxon>
        <taxon>Ecdysozoa</taxon>
        <taxon>Nematoda</taxon>
        <taxon>Chromadorea</taxon>
        <taxon>Rhabditida</taxon>
        <taxon>Tylenchina</taxon>
        <taxon>Panagrolaimomorpha</taxon>
        <taxon>Panagrolaimoidea</taxon>
        <taxon>Panagrolaimidae</taxon>
        <taxon>Panagrolaimus</taxon>
    </lineage>
</organism>
<evidence type="ECO:0000313" key="1">
    <source>
        <dbReference type="Proteomes" id="UP000887576"/>
    </source>
</evidence>
<reference evidence="2" key="1">
    <citation type="submission" date="2022-11" db="UniProtKB">
        <authorList>
            <consortium name="WormBaseParasite"/>
        </authorList>
    </citation>
    <scope>IDENTIFICATION</scope>
</reference>
<evidence type="ECO:0000313" key="2">
    <source>
        <dbReference type="WBParaSite" id="JU765_v2.g881.t1"/>
    </source>
</evidence>
<dbReference type="WBParaSite" id="JU765_v2.g881.t1">
    <property type="protein sequence ID" value="JU765_v2.g881.t1"/>
    <property type="gene ID" value="JU765_v2.g881"/>
</dbReference>
<dbReference type="Proteomes" id="UP000887576">
    <property type="component" value="Unplaced"/>
</dbReference>
<protein>
    <submittedName>
        <fullName evidence="2">Secreted protein</fullName>
    </submittedName>
</protein>